<protein>
    <submittedName>
        <fullName evidence="1">Uncharacterized protein</fullName>
    </submittedName>
</protein>
<dbReference type="Proteomes" id="UP000679179">
    <property type="component" value="Unassembled WGS sequence"/>
</dbReference>
<evidence type="ECO:0000313" key="1">
    <source>
        <dbReference type="EMBL" id="GIM28039.1"/>
    </source>
</evidence>
<dbReference type="RefSeq" id="WP_212902778.1">
    <property type="nucleotide sequence ID" value="NZ_BOPZ01000004.1"/>
</dbReference>
<gene>
    <name evidence="1" type="ORF">CPJCM30710_07050</name>
</gene>
<comment type="caution">
    <text evidence="1">The sequence shown here is derived from an EMBL/GenBank/DDBJ whole genome shotgun (WGS) entry which is preliminary data.</text>
</comment>
<sequence length="189" mass="20769">MEINKGIKPVSIYNSLEIINQTRAADSIEVIYLNKECAKITFEGGGQGTPIPDVNVGFSTVQFPAWLTLTSGNYSNEPSPVTIAFWLSQSGYPNNYREIIFTNPIASVSLFYASAYNVTLEAYDQSNNLIASTAGPANYNNGYTQWDPLSIDRGNNIIKKVRVIGLLPGYTGIDDLTICRVCRGLLLEK</sequence>
<keyword evidence="2" id="KW-1185">Reference proteome</keyword>
<reference evidence="1" key="1">
    <citation type="submission" date="2021-03" db="EMBL/GenBank/DDBJ databases">
        <title>Taxonomic study of Clostridium polyendosporum from meadow-gley soil under rice.</title>
        <authorList>
            <person name="Kobayashi H."/>
            <person name="Tanizawa Y."/>
            <person name="Yagura M."/>
        </authorList>
    </citation>
    <scope>NUCLEOTIDE SEQUENCE</scope>
    <source>
        <strain evidence="1">JCM 30710</strain>
    </source>
</reference>
<accession>A0A919RYE0</accession>
<dbReference type="AlphaFoldDB" id="A0A919RYE0"/>
<name>A0A919RYE0_9CLOT</name>
<organism evidence="1 2">
    <name type="scientific">Clostridium polyendosporum</name>
    <dbReference type="NCBI Taxonomy" id="69208"/>
    <lineage>
        <taxon>Bacteria</taxon>
        <taxon>Bacillati</taxon>
        <taxon>Bacillota</taxon>
        <taxon>Clostridia</taxon>
        <taxon>Eubacteriales</taxon>
        <taxon>Clostridiaceae</taxon>
        <taxon>Clostridium</taxon>
    </lineage>
</organism>
<evidence type="ECO:0000313" key="2">
    <source>
        <dbReference type="Proteomes" id="UP000679179"/>
    </source>
</evidence>
<dbReference type="EMBL" id="BOPZ01000004">
    <property type="protein sequence ID" value="GIM28039.1"/>
    <property type="molecule type" value="Genomic_DNA"/>
</dbReference>
<proteinExistence type="predicted"/>